<organism evidence="2 3">
    <name type="scientific">Panicum miliaceum</name>
    <name type="common">Proso millet</name>
    <name type="synonym">Broomcorn millet</name>
    <dbReference type="NCBI Taxonomy" id="4540"/>
    <lineage>
        <taxon>Eukaryota</taxon>
        <taxon>Viridiplantae</taxon>
        <taxon>Streptophyta</taxon>
        <taxon>Embryophyta</taxon>
        <taxon>Tracheophyta</taxon>
        <taxon>Spermatophyta</taxon>
        <taxon>Magnoliopsida</taxon>
        <taxon>Liliopsida</taxon>
        <taxon>Poales</taxon>
        <taxon>Poaceae</taxon>
        <taxon>PACMAD clade</taxon>
        <taxon>Panicoideae</taxon>
        <taxon>Panicodae</taxon>
        <taxon>Paniceae</taxon>
        <taxon>Panicinae</taxon>
        <taxon>Panicum</taxon>
        <taxon>Panicum sect. Panicum</taxon>
    </lineage>
</organism>
<dbReference type="InterPro" id="IPR004252">
    <property type="entry name" value="Probable_transposase_24"/>
</dbReference>
<dbReference type="Pfam" id="PF03004">
    <property type="entry name" value="Transposase_24"/>
    <property type="match status" value="1"/>
</dbReference>
<dbReference type="OrthoDB" id="692019at2759"/>
<feature type="compositionally biased region" description="Acidic residues" evidence="1">
    <location>
        <begin position="131"/>
        <end position="147"/>
    </location>
</feature>
<proteinExistence type="predicted"/>
<name>A0A3L6PYW1_PANMI</name>
<protein>
    <submittedName>
        <fullName evidence="2">Uncharacterized protein</fullName>
    </submittedName>
</protein>
<dbReference type="Proteomes" id="UP000275267">
    <property type="component" value="Unassembled WGS sequence"/>
</dbReference>
<evidence type="ECO:0000313" key="2">
    <source>
        <dbReference type="EMBL" id="RLM68905.1"/>
    </source>
</evidence>
<dbReference type="AlphaFoldDB" id="A0A3L6PYW1"/>
<gene>
    <name evidence="2" type="ORF">C2845_PM17G08780</name>
</gene>
<evidence type="ECO:0000313" key="3">
    <source>
        <dbReference type="Proteomes" id="UP000275267"/>
    </source>
</evidence>
<dbReference type="STRING" id="4540.A0A3L6PYW1"/>
<feature type="compositionally biased region" description="Basic and acidic residues" evidence="1">
    <location>
        <begin position="7"/>
        <end position="19"/>
    </location>
</feature>
<reference evidence="3" key="1">
    <citation type="journal article" date="2019" name="Nat. Commun.">
        <title>The genome of broomcorn millet.</title>
        <authorList>
            <person name="Zou C."/>
            <person name="Miki D."/>
            <person name="Li D."/>
            <person name="Tang Q."/>
            <person name="Xiao L."/>
            <person name="Rajput S."/>
            <person name="Deng P."/>
            <person name="Jia W."/>
            <person name="Huang R."/>
            <person name="Zhang M."/>
            <person name="Sun Y."/>
            <person name="Hu J."/>
            <person name="Fu X."/>
            <person name="Schnable P.S."/>
            <person name="Li F."/>
            <person name="Zhang H."/>
            <person name="Feng B."/>
            <person name="Zhu X."/>
            <person name="Liu R."/>
            <person name="Schnable J.C."/>
            <person name="Zhu J.-K."/>
            <person name="Zhang H."/>
        </authorList>
    </citation>
    <scope>NUCLEOTIDE SEQUENCE [LARGE SCALE GENOMIC DNA]</scope>
</reference>
<comment type="caution">
    <text evidence="2">The sequence shown here is derived from an EMBL/GenBank/DDBJ whole genome shotgun (WGS) entry which is preliminary data.</text>
</comment>
<accession>A0A3L6PYW1</accession>
<feature type="region of interest" description="Disordered" evidence="1">
    <location>
        <begin position="109"/>
        <end position="150"/>
    </location>
</feature>
<keyword evidence="3" id="KW-1185">Reference proteome</keyword>
<feature type="region of interest" description="Disordered" evidence="1">
    <location>
        <begin position="1"/>
        <end position="28"/>
    </location>
</feature>
<evidence type="ECO:0000256" key="1">
    <source>
        <dbReference type="SAM" id="MobiDB-lite"/>
    </source>
</evidence>
<sequence length="224" mass="24870">MPNTRGNNRDGLSEYEQQREASIASNKRRLEALKIPSICTAAQKVPPRKRTKNWMTPQCQARTEISIMNHAKLKLHHTSGSKSFACSRHELGEKFGRPARRDEVYIETHTRKNGVPSRQAEPIISPRSGEHDDEAQSDPECDGDDDHAEMNTMGDAHMMAIAWPYKKVKVSKASKSSLGAAGSSGKKMLGRMLEAACKLEEKCSCKLLCLFYFGAPGDAYFAQA</sequence>
<dbReference type="EMBL" id="PQIB02000014">
    <property type="protein sequence ID" value="RLM68905.1"/>
    <property type="molecule type" value="Genomic_DNA"/>
</dbReference>